<sequence>MLKRVWILTITVVMMVMASRHAALAETVIELKTGVTLKSNVIIKAGGGG</sequence>
<organism evidence="1">
    <name type="scientific">marine sediment metagenome</name>
    <dbReference type="NCBI Taxonomy" id="412755"/>
    <lineage>
        <taxon>unclassified sequences</taxon>
        <taxon>metagenomes</taxon>
        <taxon>ecological metagenomes</taxon>
    </lineage>
</organism>
<comment type="caution">
    <text evidence="1">The sequence shown here is derived from an EMBL/GenBank/DDBJ whole genome shotgun (WGS) entry which is preliminary data.</text>
</comment>
<reference evidence="1" key="1">
    <citation type="journal article" date="2014" name="Front. Microbiol.">
        <title>High frequency of phylogenetically diverse reductive dehalogenase-homologous genes in deep subseafloor sedimentary metagenomes.</title>
        <authorList>
            <person name="Kawai M."/>
            <person name="Futagami T."/>
            <person name="Toyoda A."/>
            <person name="Takaki Y."/>
            <person name="Nishi S."/>
            <person name="Hori S."/>
            <person name="Arai W."/>
            <person name="Tsubouchi T."/>
            <person name="Morono Y."/>
            <person name="Uchiyama I."/>
            <person name="Ito T."/>
            <person name="Fujiyama A."/>
            <person name="Inagaki F."/>
            <person name="Takami H."/>
        </authorList>
    </citation>
    <scope>NUCLEOTIDE SEQUENCE</scope>
    <source>
        <strain evidence="1">Expedition CK06-06</strain>
    </source>
</reference>
<dbReference type="AlphaFoldDB" id="X1QN50"/>
<name>X1QN50_9ZZZZ</name>
<gene>
    <name evidence="1" type="ORF">S06H3_39473</name>
</gene>
<dbReference type="EMBL" id="BARV01024150">
    <property type="protein sequence ID" value="GAI44689.1"/>
    <property type="molecule type" value="Genomic_DNA"/>
</dbReference>
<evidence type="ECO:0000313" key="1">
    <source>
        <dbReference type="EMBL" id="GAI44689.1"/>
    </source>
</evidence>
<feature type="non-terminal residue" evidence="1">
    <location>
        <position position="49"/>
    </location>
</feature>
<protein>
    <submittedName>
        <fullName evidence="1">Uncharacterized protein</fullName>
    </submittedName>
</protein>
<accession>X1QN50</accession>
<proteinExistence type="predicted"/>